<name>Q94MT1_9CAUD</name>
<dbReference type="RefSeq" id="NP_203452.1">
    <property type="nucleotide sequence ID" value="NC_003085.1"/>
</dbReference>
<dbReference type="EMBL" id="AF396866">
    <property type="protein sequence ID" value="AAK94373.1"/>
    <property type="molecule type" value="Genomic_DNA"/>
</dbReference>
<dbReference type="Proteomes" id="UP000002093">
    <property type="component" value="Segment"/>
</dbReference>
<accession>Q94MT1</accession>
<organism evidence="1 2">
    <name type="scientific">Myxococcus phage Mx8</name>
    <dbReference type="NCBI Taxonomy" id="49964"/>
    <lineage>
        <taxon>Viruses</taxon>
        <taxon>Duplodnaviria</taxon>
        <taxon>Heunggongvirae</taxon>
        <taxon>Uroviricota</taxon>
        <taxon>Caudoviricetes</taxon>
        <taxon>Myxoctovirus</taxon>
        <taxon>Myxoctovirus Mx8</taxon>
    </lineage>
</organism>
<keyword evidence="2" id="KW-1185">Reference proteome</keyword>
<evidence type="ECO:0000313" key="2">
    <source>
        <dbReference type="Proteomes" id="UP000002093"/>
    </source>
</evidence>
<dbReference type="GeneID" id="921771"/>
<reference evidence="1 2" key="1">
    <citation type="submission" date="2001-06" db="EMBL/GenBank/DDBJ databases">
        <title>Genome organization of temperate Myxococcus phage Mx8.</title>
        <authorList>
            <person name="Youderian P."/>
            <person name="Walthers D."/>
            <person name="Salmi D."/>
            <person name="Magrini V."/>
            <person name="Hartzell P.L."/>
        </authorList>
    </citation>
    <scope>NUCLEOTIDE SEQUENCE [LARGE SCALE GENOMIC DNA]</scope>
</reference>
<proteinExistence type="predicted"/>
<sequence length="76" mass="9456">MRMRRCWMCVRRRPMRRLTWNPGEPPQCNASEQDSCWRAYRRDQARMCRLILGDHGESRRSYWRKALARNREESRQ</sequence>
<evidence type="ECO:0000313" key="1">
    <source>
        <dbReference type="EMBL" id="AAK94373.1"/>
    </source>
</evidence>
<protein>
    <submittedName>
        <fullName evidence="1">p38</fullName>
    </submittedName>
</protein>
<dbReference type="KEGG" id="vg:921771"/>